<protein>
    <recommendedName>
        <fullName evidence="3">Signal peptidase I</fullName>
    </recommendedName>
</protein>
<reference evidence="1 2" key="1">
    <citation type="journal article" date="2016" name="Nat. Commun.">
        <title>Thousands of microbial genomes shed light on interconnected biogeochemical processes in an aquifer system.</title>
        <authorList>
            <person name="Anantharaman K."/>
            <person name="Brown C.T."/>
            <person name="Hug L.A."/>
            <person name="Sharon I."/>
            <person name="Castelle C.J."/>
            <person name="Probst A.J."/>
            <person name="Thomas B.C."/>
            <person name="Singh A."/>
            <person name="Wilkins M.J."/>
            <person name="Karaoz U."/>
            <person name="Brodie E.L."/>
            <person name="Williams K.H."/>
            <person name="Hubbard S.S."/>
            <person name="Banfield J.F."/>
        </authorList>
    </citation>
    <scope>NUCLEOTIDE SEQUENCE [LARGE SCALE GENOMIC DNA]</scope>
</reference>
<proteinExistence type="predicted"/>
<dbReference type="EMBL" id="MEXR01000060">
    <property type="protein sequence ID" value="OGD08284.1"/>
    <property type="molecule type" value="Genomic_DNA"/>
</dbReference>
<sequence length="120" mass="14161">MIKTGRIQNINVNYKEWFLGTFINEKEFNTSDTSHFEIKWSSQKKGDVFPLKEKTVEDKSCKSIAILIKGKFKYSFLKADSSFDEYLIKSEGDFIYWAPDINHKTESLEDSVILTIRWYQ</sequence>
<name>A0A1F4ZSD5_9BACT</name>
<accession>A0A1F4ZSD5</accession>
<gene>
    <name evidence="1" type="ORF">A2397_03575</name>
</gene>
<evidence type="ECO:0000313" key="2">
    <source>
        <dbReference type="Proteomes" id="UP000176424"/>
    </source>
</evidence>
<comment type="caution">
    <text evidence="1">The sequence shown here is derived from an EMBL/GenBank/DDBJ whole genome shotgun (WGS) entry which is preliminary data.</text>
</comment>
<dbReference type="STRING" id="1797263.A2397_03575"/>
<dbReference type="AlphaFoldDB" id="A0A1F4ZSD5"/>
<evidence type="ECO:0000313" key="1">
    <source>
        <dbReference type="EMBL" id="OGD08284.1"/>
    </source>
</evidence>
<evidence type="ECO:0008006" key="3">
    <source>
        <dbReference type="Google" id="ProtNLM"/>
    </source>
</evidence>
<organism evidence="1 2">
    <name type="scientific">Candidatus Amesbacteria bacterium RIFOXYB1_FULL_44_23</name>
    <dbReference type="NCBI Taxonomy" id="1797263"/>
    <lineage>
        <taxon>Bacteria</taxon>
        <taxon>Candidatus Amesiibacteriota</taxon>
    </lineage>
</organism>
<dbReference type="Proteomes" id="UP000176424">
    <property type="component" value="Unassembled WGS sequence"/>
</dbReference>